<comment type="similarity">
    <text evidence="1 5">Belongs to the D-isomer specific 2-hydroxyacid dehydrogenase family.</text>
</comment>
<dbReference type="InterPro" id="IPR036291">
    <property type="entry name" value="NAD(P)-bd_dom_sf"/>
</dbReference>
<dbReference type="GO" id="GO:0008652">
    <property type="term" value="P:amino acid biosynthetic process"/>
    <property type="evidence" value="ECO:0007669"/>
    <property type="project" value="UniProtKB-KW"/>
</dbReference>
<dbReference type="PROSITE" id="PS00670">
    <property type="entry name" value="D_2_HYDROXYACID_DH_2"/>
    <property type="match status" value="1"/>
</dbReference>
<evidence type="ECO:0000256" key="5">
    <source>
        <dbReference type="RuleBase" id="RU003719"/>
    </source>
</evidence>
<dbReference type="Pfam" id="PF02826">
    <property type="entry name" value="2-Hacid_dh_C"/>
    <property type="match status" value="1"/>
</dbReference>
<evidence type="ECO:0000256" key="4">
    <source>
        <dbReference type="ARBA" id="ARBA00023027"/>
    </source>
</evidence>
<dbReference type="PANTHER" id="PTHR42789">
    <property type="entry name" value="D-ISOMER SPECIFIC 2-HYDROXYACID DEHYDROGENASE FAMILY PROTEIN (AFU_ORTHOLOGUE AFUA_6G10090)"/>
    <property type="match status" value="1"/>
</dbReference>
<dbReference type="SMART" id="SM00997">
    <property type="entry name" value="AdoHcyase_NAD"/>
    <property type="match status" value="1"/>
</dbReference>
<dbReference type="PROSITE" id="PS00065">
    <property type="entry name" value="D_2_HYDROXYACID_DH_1"/>
    <property type="match status" value="1"/>
</dbReference>
<proteinExistence type="inferred from homology"/>
<evidence type="ECO:0000313" key="8">
    <source>
        <dbReference type="Proteomes" id="UP000316659"/>
    </source>
</evidence>
<dbReference type="InterPro" id="IPR050857">
    <property type="entry name" value="D-2-hydroxyacid_DH"/>
</dbReference>
<dbReference type="InterPro" id="IPR043322">
    <property type="entry name" value="CtBP"/>
</dbReference>
<dbReference type="EMBL" id="BJNZ01000038">
    <property type="protein sequence ID" value="GED11795.1"/>
    <property type="molecule type" value="Genomic_DNA"/>
</dbReference>
<dbReference type="SUPFAM" id="SSF51735">
    <property type="entry name" value="NAD(P)-binding Rossmann-fold domains"/>
    <property type="match status" value="1"/>
</dbReference>
<dbReference type="GO" id="GO:0016616">
    <property type="term" value="F:oxidoreductase activity, acting on the CH-OH group of donors, NAD or NADP as acceptor"/>
    <property type="evidence" value="ECO:0007669"/>
    <property type="project" value="InterPro"/>
</dbReference>
<dbReference type="Proteomes" id="UP000316659">
    <property type="component" value="Unassembled WGS sequence"/>
</dbReference>
<dbReference type="InterPro" id="IPR006140">
    <property type="entry name" value="D-isomer_DH_NAD-bd"/>
</dbReference>
<accession>A0A4Y4E760</accession>
<dbReference type="InterPro" id="IPR015878">
    <property type="entry name" value="Ado_hCys_hydrolase_NAD-bd"/>
</dbReference>
<protein>
    <submittedName>
        <fullName evidence="7">Dehydrogenase</fullName>
    </submittedName>
</protein>
<dbReference type="InterPro" id="IPR006139">
    <property type="entry name" value="D-isomer_2_OHA_DH_cat_dom"/>
</dbReference>
<keyword evidence="4" id="KW-0520">NAD</keyword>
<keyword evidence="3 5" id="KW-0560">Oxidoreductase</keyword>
<evidence type="ECO:0000313" key="7">
    <source>
        <dbReference type="EMBL" id="GED11795.1"/>
    </source>
</evidence>
<dbReference type="PROSITE" id="PS00671">
    <property type="entry name" value="D_2_HYDROXYACID_DH_3"/>
    <property type="match status" value="1"/>
</dbReference>
<dbReference type="AlphaFoldDB" id="A0A4Y4E760"/>
<sequence>MVEGAICYSIPRMTADTVVITDCDLPGTACEDTLTAAGLRAVRAAARTEDEVIAAVEEAAASGSAPSALVVQWAPITARVLDAVAGPGGVRMVSRMGIGYDMVDVAAATERGVAVANTPTYCIEEVASHTVAMILTLDRGLVAYDRALRAGTWAPTAQHAARLSSTVVAVIGYGRIGSEVARSARALGYRVLVHDPFVDPQAVASDGHEAVGIDEAVARADVITLHAPLTDATRHLLDARTLAAAKPGVRVVNTCRGPLIDEDALADALASGHVGSAALDVYATEPLPADSRLRTLDNVLLTPHAAWFSPEAMQDLPVHTARNAVDFLAGRPVPSIVNPDHARALA</sequence>
<evidence type="ECO:0000256" key="3">
    <source>
        <dbReference type="ARBA" id="ARBA00023002"/>
    </source>
</evidence>
<comment type="caution">
    <text evidence="7">The sequence shown here is derived from an EMBL/GenBank/DDBJ whole genome shotgun (WGS) entry which is preliminary data.</text>
</comment>
<dbReference type="Pfam" id="PF00389">
    <property type="entry name" value="2-Hacid_dh"/>
    <property type="match status" value="1"/>
</dbReference>
<dbReference type="Gene3D" id="3.40.50.720">
    <property type="entry name" value="NAD(P)-binding Rossmann-like Domain"/>
    <property type="match status" value="2"/>
</dbReference>
<organism evidence="7 8">
    <name type="scientific">Cellulosimicrobium cellulans</name>
    <name type="common">Arthrobacter luteus</name>
    <dbReference type="NCBI Taxonomy" id="1710"/>
    <lineage>
        <taxon>Bacteria</taxon>
        <taxon>Bacillati</taxon>
        <taxon>Actinomycetota</taxon>
        <taxon>Actinomycetes</taxon>
        <taxon>Micrococcales</taxon>
        <taxon>Promicromonosporaceae</taxon>
        <taxon>Cellulosimicrobium</taxon>
    </lineage>
</organism>
<evidence type="ECO:0000256" key="2">
    <source>
        <dbReference type="ARBA" id="ARBA00022605"/>
    </source>
</evidence>
<dbReference type="InterPro" id="IPR029753">
    <property type="entry name" value="D-isomer_DH_CS"/>
</dbReference>
<name>A0A4Y4E760_CELCE</name>
<evidence type="ECO:0000259" key="6">
    <source>
        <dbReference type="SMART" id="SM00997"/>
    </source>
</evidence>
<dbReference type="GO" id="GO:0003714">
    <property type="term" value="F:transcription corepressor activity"/>
    <property type="evidence" value="ECO:0007669"/>
    <property type="project" value="InterPro"/>
</dbReference>
<gene>
    <name evidence="7" type="ORF">CCE02nite_37940</name>
</gene>
<reference evidence="7 8" key="1">
    <citation type="submission" date="2019-06" db="EMBL/GenBank/DDBJ databases">
        <title>Whole genome shotgun sequence of Cellulosimicrobium cellulans NBRC 15516.</title>
        <authorList>
            <person name="Hosoyama A."/>
            <person name="Uohara A."/>
            <person name="Ohji S."/>
            <person name="Ichikawa N."/>
        </authorList>
    </citation>
    <scope>NUCLEOTIDE SEQUENCE [LARGE SCALE GENOMIC DNA]</scope>
    <source>
        <strain evidence="7 8">NBRC 15516</strain>
    </source>
</reference>
<keyword evidence="2" id="KW-0028">Amino-acid biosynthesis</keyword>
<dbReference type="CDD" id="cd05299">
    <property type="entry name" value="CtBP_dh"/>
    <property type="match status" value="1"/>
</dbReference>
<dbReference type="InterPro" id="IPR029752">
    <property type="entry name" value="D-isomer_DH_CS1"/>
</dbReference>
<feature type="domain" description="S-adenosyl-L-homocysteine hydrolase NAD binding" evidence="6">
    <location>
        <begin position="151"/>
        <end position="272"/>
    </location>
</feature>
<dbReference type="SUPFAM" id="SSF52283">
    <property type="entry name" value="Formate/glycerate dehydrogenase catalytic domain-like"/>
    <property type="match status" value="1"/>
</dbReference>
<dbReference type="PANTHER" id="PTHR42789:SF1">
    <property type="entry name" value="D-ISOMER SPECIFIC 2-HYDROXYACID DEHYDROGENASE FAMILY PROTEIN (AFU_ORTHOLOGUE AFUA_6G10090)"/>
    <property type="match status" value="1"/>
</dbReference>
<evidence type="ECO:0000256" key="1">
    <source>
        <dbReference type="ARBA" id="ARBA00005854"/>
    </source>
</evidence>
<dbReference type="GO" id="GO:0051287">
    <property type="term" value="F:NAD binding"/>
    <property type="evidence" value="ECO:0007669"/>
    <property type="project" value="InterPro"/>
</dbReference>